<protein>
    <submittedName>
        <fullName evidence="8">OFA family MFS transporter</fullName>
    </submittedName>
</protein>
<evidence type="ECO:0000313" key="8">
    <source>
        <dbReference type="EMBL" id="MBD7935976.1"/>
    </source>
</evidence>
<comment type="caution">
    <text evidence="8">The sequence shown here is derived from an EMBL/GenBank/DDBJ whole genome shotgun (WGS) entry which is preliminary data.</text>
</comment>
<name>A0ABR8QKC5_9BACI</name>
<dbReference type="PANTHER" id="PTHR11360:SF317">
    <property type="entry name" value="MAJOR FACILITATOR SUPERFAMILY (MFS) PROFILE DOMAIN-CONTAINING PROTEIN-RELATED"/>
    <property type="match status" value="1"/>
</dbReference>
<feature type="transmembrane region" description="Helical" evidence="6">
    <location>
        <begin position="138"/>
        <end position="159"/>
    </location>
</feature>
<feature type="domain" description="Major facilitator superfamily (MFS) profile" evidence="7">
    <location>
        <begin position="12"/>
        <end position="410"/>
    </location>
</feature>
<feature type="transmembrane region" description="Helical" evidence="6">
    <location>
        <begin position="52"/>
        <end position="70"/>
    </location>
</feature>
<keyword evidence="4 6" id="KW-1133">Transmembrane helix</keyword>
<comment type="subcellular location">
    <subcellularLocation>
        <location evidence="1">Cell membrane</location>
        <topology evidence="1">Multi-pass membrane protein</topology>
    </subcellularLocation>
</comment>
<dbReference type="Proteomes" id="UP000657931">
    <property type="component" value="Unassembled WGS sequence"/>
</dbReference>
<keyword evidence="9" id="KW-1185">Reference proteome</keyword>
<dbReference type="InterPro" id="IPR011701">
    <property type="entry name" value="MFS"/>
</dbReference>
<dbReference type="InterPro" id="IPR020846">
    <property type="entry name" value="MFS_dom"/>
</dbReference>
<evidence type="ECO:0000256" key="1">
    <source>
        <dbReference type="ARBA" id="ARBA00004651"/>
    </source>
</evidence>
<dbReference type="Pfam" id="PF07690">
    <property type="entry name" value="MFS_1"/>
    <property type="match status" value="1"/>
</dbReference>
<feature type="transmembrane region" description="Helical" evidence="6">
    <location>
        <begin position="12"/>
        <end position="32"/>
    </location>
</feature>
<dbReference type="RefSeq" id="WP_191810700.1">
    <property type="nucleotide sequence ID" value="NZ_JACSQT010000001.1"/>
</dbReference>
<accession>A0ABR8QKC5</accession>
<dbReference type="Gene3D" id="1.20.1250.20">
    <property type="entry name" value="MFS general substrate transporter like domains"/>
    <property type="match status" value="2"/>
</dbReference>
<reference evidence="8 9" key="1">
    <citation type="submission" date="2020-08" db="EMBL/GenBank/DDBJ databases">
        <title>A Genomic Blueprint of the Chicken Gut Microbiome.</title>
        <authorList>
            <person name="Gilroy R."/>
            <person name="Ravi A."/>
            <person name="Getino M."/>
            <person name="Pursley I."/>
            <person name="Horton D.L."/>
            <person name="Alikhan N.-F."/>
            <person name="Baker D."/>
            <person name="Gharbi K."/>
            <person name="Hall N."/>
            <person name="Watson M."/>
            <person name="Adriaenssens E.M."/>
            <person name="Foster-Nyarko E."/>
            <person name="Jarju S."/>
            <person name="Secka A."/>
            <person name="Antonio M."/>
            <person name="Oren A."/>
            <person name="Chaudhuri R."/>
            <person name="La Ragione R.M."/>
            <person name="Hildebrand F."/>
            <person name="Pallen M.J."/>
        </authorList>
    </citation>
    <scope>NUCLEOTIDE SEQUENCE [LARGE SCALE GENOMIC DNA]</scope>
    <source>
        <strain evidence="8 9">Sa5YUA1</strain>
    </source>
</reference>
<feature type="transmembrane region" description="Helical" evidence="6">
    <location>
        <begin position="383"/>
        <end position="405"/>
    </location>
</feature>
<feature type="transmembrane region" description="Helical" evidence="6">
    <location>
        <begin position="102"/>
        <end position="126"/>
    </location>
</feature>
<feature type="transmembrane region" description="Helical" evidence="6">
    <location>
        <begin position="165"/>
        <end position="187"/>
    </location>
</feature>
<organism evidence="8 9">
    <name type="scientific">Cytobacillus stercorigallinarum</name>
    <dbReference type="NCBI Taxonomy" id="2762240"/>
    <lineage>
        <taxon>Bacteria</taxon>
        <taxon>Bacillati</taxon>
        <taxon>Bacillota</taxon>
        <taxon>Bacilli</taxon>
        <taxon>Bacillales</taxon>
        <taxon>Bacillaceae</taxon>
        <taxon>Cytobacillus</taxon>
    </lineage>
</organism>
<feature type="transmembrane region" description="Helical" evidence="6">
    <location>
        <begin position="351"/>
        <end position="371"/>
    </location>
</feature>
<proteinExistence type="predicted"/>
<keyword evidence="5 6" id="KW-0472">Membrane</keyword>
<evidence type="ECO:0000313" key="9">
    <source>
        <dbReference type="Proteomes" id="UP000657931"/>
    </source>
</evidence>
<sequence>MSTSKKAPNRWFIFTSAWIIIFLVASIAIFSVFSEPMTNLHGWSSADYNLAYSLYTLIFAIVAIFAGMITDRYGVKWLMYIGGLLFGLGWFLTASVTTIPMLYVAFSLIAGSGAGMMYNSALVTAMRWFPDKGGKISGLLLSSAAIGPFILSPIAAIIIEHFGVLVSFRILGIVFFIGVWAVGWLMYTAPANFRPKGWTSPLEEEQSQTKKATILNLNWKQMLATPLFYLLFLTLVAASTAGTMMVSSASVIAQDQVGLTATVGAVIVSISTLSNFVGRLAFGVIYDKFGSYTALIINLVMTIAALLLLTMATSLVYFTICIIILGFAFGGLLVVFPPLTSQSFGPKNFGMNYAIVFLGYSGGAFVGPRIASYFKETTGSFTTAYVAAAILTAIGIGLVGLVLFLNKKNQQEIL</sequence>
<evidence type="ECO:0000256" key="2">
    <source>
        <dbReference type="ARBA" id="ARBA00022448"/>
    </source>
</evidence>
<feature type="transmembrane region" description="Helical" evidence="6">
    <location>
        <begin position="289"/>
        <end position="309"/>
    </location>
</feature>
<dbReference type="PROSITE" id="PS50850">
    <property type="entry name" value="MFS"/>
    <property type="match status" value="1"/>
</dbReference>
<gene>
    <name evidence="8" type="ORF">H9655_02965</name>
</gene>
<evidence type="ECO:0000256" key="3">
    <source>
        <dbReference type="ARBA" id="ARBA00022692"/>
    </source>
</evidence>
<dbReference type="PANTHER" id="PTHR11360">
    <property type="entry name" value="MONOCARBOXYLATE TRANSPORTER"/>
    <property type="match status" value="1"/>
</dbReference>
<feature type="transmembrane region" description="Helical" evidence="6">
    <location>
        <begin position="259"/>
        <end position="277"/>
    </location>
</feature>
<feature type="transmembrane region" description="Helical" evidence="6">
    <location>
        <begin position="315"/>
        <end position="339"/>
    </location>
</feature>
<dbReference type="InterPro" id="IPR036259">
    <property type="entry name" value="MFS_trans_sf"/>
</dbReference>
<evidence type="ECO:0000259" key="7">
    <source>
        <dbReference type="PROSITE" id="PS50850"/>
    </source>
</evidence>
<keyword evidence="2" id="KW-0813">Transport</keyword>
<feature type="transmembrane region" description="Helical" evidence="6">
    <location>
        <begin position="227"/>
        <end position="253"/>
    </location>
</feature>
<feature type="transmembrane region" description="Helical" evidence="6">
    <location>
        <begin position="77"/>
        <end position="96"/>
    </location>
</feature>
<evidence type="ECO:0000256" key="4">
    <source>
        <dbReference type="ARBA" id="ARBA00022989"/>
    </source>
</evidence>
<evidence type="ECO:0000256" key="5">
    <source>
        <dbReference type="ARBA" id="ARBA00023136"/>
    </source>
</evidence>
<dbReference type="CDD" id="cd17353">
    <property type="entry name" value="MFS_OFA_like"/>
    <property type="match status" value="1"/>
</dbReference>
<dbReference type="InterPro" id="IPR050327">
    <property type="entry name" value="Proton-linked_MCT"/>
</dbReference>
<evidence type="ECO:0000256" key="6">
    <source>
        <dbReference type="SAM" id="Phobius"/>
    </source>
</evidence>
<dbReference type="SUPFAM" id="SSF103473">
    <property type="entry name" value="MFS general substrate transporter"/>
    <property type="match status" value="1"/>
</dbReference>
<keyword evidence="3 6" id="KW-0812">Transmembrane</keyword>
<dbReference type="EMBL" id="JACSQT010000001">
    <property type="protein sequence ID" value="MBD7935976.1"/>
    <property type="molecule type" value="Genomic_DNA"/>
</dbReference>